<dbReference type="Proteomes" id="UP000018731">
    <property type="component" value="Unassembled WGS sequence"/>
</dbReference>
<feature type="chain" id="PRO_5004767598" description="Arginase" evidence="5">
    <location>
        <begin position="33"/>
        <end position="346"/>
    </location>
</feature>
<keyword evidence="1" id="KW-0479">Metal-binding</keyword>
<dbReference type="PANTHER" id="PTHR43782:SF3">
    <property type="entry name" value="ARGINASE"/>
    <property type="match status" value="1"/>
</dbReference>
<dbReference type="eggNOG" id="COG0010">
    <property type="taxonomic scope" value="Bacteria"/>
</dbReference>
<name>V8C6V9_9HELI</name>
<dbReference type="PROSITE" id="PS51409">
    <property type="entry name" value="ARGINASE_2"/>
    <property type="match status" value="1"/>
</dbReference>
<evidence type="ECO:0008006" key="8">
    <source>
        <dbReference type="Google" id="ProtNLM"/>
    </source>
</evidence>
<dbReference type="EMBL" id="AZJI01000007">
    <property type="protein sequence ID" value="ETD22770.1"/>
    <property type="molecule type" value="Genomic_DNA"/>
</dbReference>
<dbReference type="GO" id="GO:0030145">
    <property type="term" value="F:manganese ion binding"/>
    <property type="evidence" value="ECO:0007669"/>
    <property type="project" value="TreeGrafter"/>
</dbReference>
<comment type="similarity">
    <text evidence="4">Belongs to the arginase family.</text>
</comment>
<dbReference type="STRING" id="1357400.HMPREF2086_01569"/>
<keyword evidence="3" id="KW-0464">Manganese</keyword>
<gene>
    <name evidence="6" type="ORF">HMPREF2086_01569</name>
</gene>
<dbReference type="Pfam" id="PF00491">
    <property type="entry name" value="Arginase"/>
    <property type="match status" value="1"/>
</dbReference>
<comment type="caution">
    <text evidence="6">The sequence shown here is derived from an EMBL/GenBank/DDBJ whole genome shotgun (WGS) entry which is preliminary data.</text>
</comment>
<dbReference type="SUPFAM" id="SSF52768">
    <property type="entry name" value="Arginase/deacetylase"/>
    <property type="match status" value="1"/>
</dbReference>
<evidence type="ECO:0000313" key="7">
    <source>
        <dbReference type="Proteomes" id="UP000018731"/>
    </source>
</evidence>
<proteinExistence type="inferred from homology"/>
<keyword evidence="5" id="KW-0732">Signal</keyword>
<protein>
    <recommendedName>
        <fullName evidence="8">Arginase</fullName>
    </recommendedName>
</protein>
<dbReference type="InterPro" id="IPR006035">
    <property type="entry name" value="Ureohydrolase"/>
</dbReference>
<dbReference type="HOGENOM" id="CLU_085654_1_0_7"/>
<dbReference type="RefSeq" id="WP_023928304.1">
    <property type="nucleotide sequence ID" value="NZ_KI669455.1"/>
</dbReference>
<dbReference type="GO" id="GO:0004053">
    <property type="term" value="F:arginase activity"/>
    <property type="evidence" value="ECO:0007669"/>
    <property type="project" value="TreeGrafter"/>
</dbReference>
<organism evidence="6 7">
    <name type="scientific">Helicobacter macacae MIT 99-5501</name>
    <dbReference type="NCBI Taxonomy" id="1357400"/>
    <lineage>
        <taxon>Bacteria</taxon>
        <taxon>Pseudomonadati</taxon>
        <taxon>Campylobacterota</taxon>
        <taxon>Epsilonproteobacteria</taxon>
        <taxon>Campylobacterales</taxon>
        <taxon>Helicobacteraceae</taxon>
        <taxon>Helicobacter</taxon>
    </lineage>
</organism>
<dbReference type="InterPro" id="IPR023696">
    <property type="entry name" value="Ureohydrolase_dom_sf"/>
</dbReference>
<sequence>MQRMKMLRFFACLVAVLGLCALISGCDSSQNAKEVSKEQTMPNQTLKLIFPQWQGGDIVGFFKDLEPNEAARGYILGAQILDLLTRDINPSLDKNTAFVDISKDFRVDSNGGRIVQGGVIDKEILLSQHKAALKILSEKSPAKILTLGGECATSIAPFGYLADKYAKQGENVALIWIDAHPDLGVANDDFYKGYHAMAVSAIVGDESLKSDFALPAYIKPQNVLFIGLHSNEAEHYNARRENLGAHSISGKDIADNEAKALSAMSAWLKERRITKVLIHLDLDVLNPKELYVAVGDSGILNVASVLNAINALSQNAEVVGLTIAEHLPKAELQLKAMLKNLPLIKE</sequence>
<evidence type="ECO:0000313" key="6">
    <source>
        <dbReference type="EMBL" id="ETD22770.1"/>
    </source>
</evidence>
<keyword evidence="7" id="KW-1185">Reference proteome</keyword>
<dbReference type="AlphaFoldDB" id="V8C6V9"/>
<accession>V8C6V9</accession>
<evidence type="ECO:0000256" key="4">
    <source>
        <dbReference type="PROSITE-ProRule" id="PRU00742"/>
    </source>
</evidence>
<dbReference type="PATRIC" id="fig|1357400.3.peg.2110"/>
<dbReference type="CDD" id="cd09999">
    <property type="entry name" value="Arginase-like_1"/>
    <property type="match status" value="1"/>
</dbReference>
<dbReference type="PROSITE" id="PS51257">
    <property type="entry name" value="PROKAR_LIPOPROTEIN"/>
    <property type="match status" value="1"/>
</dbReference>
<evidence type="ECO:0000256" key="2">
    <source>
        <dbReference type="ARBA" id="ARBA00022801"/>
    </source>
</evidence>
<evidence type="ECO:0000256" key="5">
    <source>
        <dbReference type="SAM" id="SignalP"/>
    </source>
</evidence>
<dbReference type="GO" id="GO:0005829">
    <property type="term" value="C:cytosol"/>
    <property type="evidence" value="ECO:0007669"/>
    <property type="project" value="TreeGrafter"/>
</dbReference>
<feature type="signal peptide" evidence="5">
    <location>
        <begin position="1"/>
        <end position="32"/>
    </location>
</feature>
<evidence type="ECO:0000256" key="1">
    <source>
        <dbReference type="ARBA" id="ARBA00022723"/>
    </source>
</evidence>
<reference evidence="6 7" key="1">
    <citation type="journal article" date="2014" name="Genome Announc.">
        <title>Draft genome sequences of six enterohepatic helicobacter species isolated from humans and one from rhesus macaques.</title>
        <authorList>
            <person name="Shen Z."/>
            <person name="Sheh A."/>
            <person name="Young S.K."/>
            <person name="Abouelliel A."/>
            <person name="Ward D.V."/>
            <person name="Earl A.M."/>
            <person name="Fox J.G."/>
        </authorList>
    </citation>
    <scope>NUCLEOTIDE SEQUENCE [LARGE SCALE GENOMIC DNA]</scope>
    <source>
        <strain evidence="6 7">MIT 99-5501</strain>
    </source>
</reference>
<dbReference type="Gene3D" id="3.40.800.10">
    <property type="entry name" value="Ureohydrolase domain"/>
    <property type="match status" value="1"/>
</dbReference>
<evidence type="ECO:0000256" key="3">
    <source>
        <dbReference type="ARBA" id="ARBA00023211"/>
    </source>
</evidence>
<keyword evidence="2" id="KW-0378">Hydrolase</keyword>
<dbReference type="PANTHER" id="PTHR43782">
    <property type="entry name" value="ARGINASE"/>
    <property type="match status" value="1"/>
</dbReference>